<protein>
    <submittedName>
        <fullName evidence="1">Uncharacterized protein</fullName>
    </submittedName>
</protein>
<dbReference type="AlphaFoldDB" id="A0A5C3LKX9"/>
<name>A0A5C3LKX9_9AGAR</name>
<evidence type="ECO:0000313" key="1">
    <source>
        <dbReference type="EMBL" id="TFK33302.1"/>
    </source>
</evidence>
<dbReference type="Proteomes" id="UP000308652">
    <property type="component" value="Unassembled WGS sequence"/>
</dbReference>
<sequence>MFNYEVSLMGVRYVGQLMKLIESKSGSFMRLKFGDGSTGVFPQSSCKATTESVSSIGPP</sequence>
<evidence type="ECO:0000313" key="2">
    <source>
        <dbReference type="EMBL" id="TFK33305.1"/>
    </source>
</evidence>
<accession>A0A5C3LKX9</accession>
<keyword evidence="3" id="KW-1185">Reference proteome</keyword>
<organism evidence="1 3">
    <name type="scientific">Crucibulum laeve</name>
    <dbReference type="NCBI Taxonomy" id="68775"/>
    <lineage>
        <taxon>Eukaryota</taxon>
        <taxon>Fungi</taxon>
        <taxon>Dikarya</taxon>
        <taxon>Basidiomycota</taxon>
        <taxon>Agaricomycotina</taxon>
        <taxon>Agaricomycetes</taxon>
        <taxon>Agaricomycetidae</taxon>
        <taxon>Agaricales</taxon>
        <taxon>Agaricineae</taxon>
        <taxon>Nidulariaceae</taxon>
        <taxon>Crucibulum</taxon>
    </lineage>
</organism>
<gene>
    <name evidence="1" type="ORF">BDQ12DRAFT_691396</name>
    <name evidence="2" type="ORF">BDQ12DRAFT_691403</name>
</gene>
<proteinExistence type="predicted"/>
<evidence type="ECO:0000313" key="3">
    <source>
        <dbReference type="Proteomes" id="UP000308652"/>
    </source>
</evidence>
<dbReference type="EMBL" id="ML213651">
    <property type="protein sequence ID" value="TFK33302.1"/>
    <property type="molecule type" value="Genomic_DNA"/>
</dbReference>
<reference evidence="1 3" key="1">
    <citation type="journal article" date="2019" name="Nat. Ecol. Evol.">
        <title>Megaphylogeny resolves global patterns of mushroom evolution.</title>
        <authorList>
            <person name="Varga T."/>
            <person name="Krizsan K."/>
            <person name="Foldi C."/>
            <person name="Dima B."/>
            <person name="Sanchez-Garcia M."/>
            <person name="Sanchez-Ramirez S."/>
            <person name="Szollosi G.J."/>
            <person name="Szarkandi J.G."/>
            <person name="Papp V."/>
            <person name="Albert L."/>
            <person name="Andreopoulos W."/>
            <person name="Angelini C."/>
            <person name="Antonin V."/>
            <person name="Barry K.W."/>
            <person name="Bougher N.L."/>
            <person name="Buchanan P."/>
            <person name="Buyck B."/>
            <person name="Bense V."/>
            <person name="Catcheside P."/>
            <person name="Chovatia M."/>
            <person name="Cooper J."/>
            <person name="Damon W."/>
            <person name="Desjardin D."/>
            <person name="Finy P."/>
            <person name="Geml J."/>
            <person name="Haridas S."/>
            <person name="Hughes K."/>
            <person name="Justo A."/>
            <person name="Karasinski D."/>
            <person name="Kautmanova I."/>
            <person name="Kiss B."/>
            <person name="Kocsube S."/>
            <person name="Kotiranta H."/>
            <person name="LaButti K.M."/>
            <person name="Lechner B.E."/>
            <person name="Liimatainen K."/>
            <person name="Lipzen A."/>
            <person name="Lukacs Z."/>
            <person name="Mihaltcheva S."/>
            <person name="Morgado L.N."/>
            <person name="Niskanen T."/>
            <person name="Noordeloos M.E."/>
            <person name="Ohm R.A."/>
            <person name="Ortiz-Santana B."/>
            <person name="Ovrebo C."/>
            <person name="Racz N."/>
            <person name="Riley R."/>
            <person name="Savchenko A."/>
            <person name="Shiryaev A."/>
            <person name="Soop K."/>
            <person name="Spirin V."/>
            <person name="Szebenyi C."/>
            <person name="Tomsovsky M."/>
            <person name="Tulloss R.E."/>
            <person name="Uehling J."/>
            <person name="Grigoriev I.V."/>
            <person name="Vagvolgyi C."/>
            <person name="Papp T."/>
            <person name="Martin F.M."/>
            <person name="Miettinen O."/>
            <person name="Hibbett D.S."/>
            <person name="Nagy L.G."/>
        </authorList>
    </citation>
    <scope>NUCLEOTIDE SEQUENCE [LARGE SCALE GENOMIC DNA]</scope>
    <source>
        <strain evidence="1 3">CBS 166.37</strain>
    </source>
</reference>
<dbReference type="EMBL" id="ML213651">
    <property type="protein sequence ID" value="TFK33305.1"/>
    <property type="molecule type" value="Genomic_DNA"/>
</dbReference>